<comment type="caution">
    <text evidence="8">The sequence shown here is derived from an EMBL/GenBank/DDBJ whole genome shotgun (WGS) entry which is preliminary data.</text>
</comment>
<dbReference type="SUPFAM" id="SSF52833">
    <property type="entry name" value="Thioredoxin-like"/>
    <property type="match status" value="2"/>
</dbReference>
<dbReference type="PROSITE" id="PS51352">
    <property type="entry name" value="THIOREDOXIN_2"/>
    <property type="match status" value="1"/>
</dbReference>
<dbReference type="OrthoDB" id="427280at2759"/>
<accession>A0A433DCY9</accession>
<keyword evidence="3" id="KW-1133">Transmembrane helix</keyword>
<gene>
    <name evidence="8" type="ORF">BC936DRAFT_144157</name>
</gene>
<feature type="region of interest" description="Disordered" evidence="6">
    <location>
        <begin position="85"/>
        <end position="111"/>
    </location>
</feature>
<dbReference type="Pfam" id="PF00085">
    <property type="entry name" value="Thioredoxin"/>
    <property type="match status" value="1"/>
</dbReference>
<evidence type="ECO:0000313" key="8">
    <source>
        <dbReference type="EMBL" id="RUP48694.1"/>
    </source>
</evidence>
<dbReference type="PROSITE" id="PS00194">
    <property type="entry name" value="THIOREDOXIN_1"/>
    <property type="match status" value="1"/>
</dbReference>
<dbReference type="GO" id="GO:0005789">
    <property type="term" value="C:endoplasmic reticulum membrane"/>
    <property type="evidence" value="ECO:0007669"/>
    <property type="project" value="UniProtKB-SubCell"/>
</dbReference>
<dbReference type="CDD" id="cd02961">
    <property type="entry name" value="PDI_a_family"/>
    <property type="match status" value="1"/>
</dbReference>
<comment type="function">
    <text evidence="5">Probable disulfide isomerase, which participates in the folding of proteins containing disulfide bonds. May act as a dithiol oxidase. Acts as a regulator of endoplasmic reticulum-mitochondria contact sites via its ability to regulate redox signals.</text>
</comment>
<reference evidence="8 9" key="1">
    <citation type="journal article" date="2018" name="New Phytol.">
        <title>Phylogenomics of Endogonaceae and evolution of mycorrhizas within Mucoromycota.</title>
        <authorList>
            <person name="Chang Y."/>
            <person name="Desiro A."/>
            <person name="Na H."/>
            <person name="Sandor L."/>
            <person name="Lipzen A."/>
            <person name="Clum A."/>
            <person name="Barry K."/>
            <person name="Grigoriev I.V."/>
            <person name="Martin F.M."/>
            <person name="Stajich J.E."/>
            <person name="Smith M.E."/>
            <person name="Bonito G."/>
            <person name="Spatafora J.W."/>
        </authorList>
    </citation>
    <scope>NUCLEOTIDE SEQUENCE [LARGE SCALE GENOMIC DNA]</scope>
    <source>
        <strain evidence="8 9">GMNB39</strain>
    </source>
</reference>
<dbReference type="Gene3D" id="3.40.30.10">
    <property type="entry name" value="Glutaredoxin"/>
    <property type="match status" value="2"/>
</dbReference>
<organism evidence="8 9">
    <name type="scientific">Jimgerdemannia flammicorona</name>
    <dbReference type="NCBI Taxonomy" id="994334"/>
    <lineage>
        <taxon>Eukaryota</taxon>
        <taxon>Fungi</taxon>
        <taxon>Fungi incertae sedis</taxon>
        <taxon>Mucoromycota</taxon>
        <taxon>Mucoromycotina</taxon>
        <taxon>Endogonomycetes</taxon>
        <taxon>Endogonales</taxon>
        <taxon>Endogonaceae</taxon>
        <taxon>Jimgerdemannia</taxon>
    </lineage>
</organism>
<dbReference type="Proteomes" id="UP000268093">
    <property type="component" value="Unassembled WGS sequence"/>
</dbReference>
<evidence type="ECO:0000256" key="1">
    <source>
        <dbReference type="ARBA" id="ARBA00004389"/>
    </source>
</evidence>
<dbReference type="InterPro" id="IPR052250">
    <property type="entry name" value="PDI_TMX3"/>
</dbReference>
<dbReference type="InterPro" id="IPR017937">
    <property type="entry name" value="Thioredoxin_CS"/>
</dbReference>
<dbReference type="InterPro" id="IPR036249">
    <property type="entry name" value="Thioredoxin-like_sf"/>
</dbReference>
<dbReference type="PRINTS" id="PR00421">
    <property type="entry name" value="THIOREDOXIN"/>
</dbReference>
<feature type="domain" description="Thioredoxin" evidence="7">
    <location>
        <begin position="98"/>
        <end position="220"/>
    </location>
</feature>
<evidence type="ECO:0000313" key="9">
    <source>
        <dbReference type="Proteomes" id="UP000268093"/>
    </source>
</evidence>
<evidence type="ECO:0000256" key="3">
    <source>
        <dbReference type="ARBA" id="ARBA00022989"/>
    </source>
</evidence>
<proteinExistence type="predicted"/>
<evidence type="ECO:0000256" key="4">
    <source>
        <dbReference type="ARBA" id="ARBA00023136"/>
    </source>
</evidence>
<keyword evidence="4" id="KW-0472">Membrane</keyword>
<evidence type="ECO:0000259" key="7">
    <source>
        <dbReference type="PROSITE" id="PS51352"/>
    </source>
</evidence>
<keyword evidence="2" id="KW-0812">Transmembrane</keyword>
<sequence>MSRASLRRILMISRRPAFGLSSISPPIAVIAKNSGHTQLLLGQGRLFDSRSYRDGQEVDTFLGDRSIESISAYIETSAVKYRLPGKVTDRTDPDAAPLALPQKDEPSEVPNPDGLTVALTSATFQSEVFNRPDRHWFIKMYAPWCGHCKNLMPVWDQLAKQLKGKVNIGKVDCTVHKDVCTAYGVRGFPTLKYFTDGGASDFSGTRNIEDFLEFVEKASGSALTAIGGGDLTRIEKEKEIFFVYVYDNLTPEENMRTISNTARAFINQVPFYTTSDPIVAKSLGVVTPPAALILKDGRQHTYPAASFLFEDRLILKAWVKKEKFPALVGLTADNSEEILRGDRLVILSVLDTSKPQPFATQKELMKEAALKWKEIEEKEKRKAAVKNRKEVQFAWLDGVKWESYVKRVYGIRAKNLPAVVITKPQDDEYFVRDRNNELLNLESDLIQAIIDAESGVLVPESTLSFPQRVVKAFVSFTIDTKDLAVNHWVWSAAVVVAGLAAMWRLSKPAIVTGAQRLQPSLGKVDGHRD</sequence>
<dbReference type="Pfam" id="PF13848">
    <property type="entry name" value="Thioredoxin_6"/>
    <property type="match status" value="1"/>
</dbReference>
<evidence type="ECO:0000256" key="2">
    <source>
        <dbReference type="ARBA" id="ARBA00022692"/>
    </source>
</evidence>
<protein>
    <recommendedName>
        <fullName evidence="7">Thioredoxin domain-containing protein</fullName>
    </recommendedName>
</protein>
<dbReference type="InterPro" id="IPR013766">
    <property type="entry name" value="Thioredoxin_domain"/>
</dbReference>
<name>A0A433DCY9_9FUNG</name>
<evidence type="ECO:0000256" key="5">
    <source>
        <dbReference type="ARBA" id="ARBA00045246"/>
    </source>
</evidence>
<dbReference type="EMBL" id="RBNI01003066">
    <property type="protein sequence ID" value="RUP48694.1"/>
    <property type="molecule type" value="Genomic_DNA"/>
</dbReference>
<keyword evidence="9" id="KW-1185">Reference proteome</keyword>
<evidence type="ECO:0000256" key="6">
    <source>
        <dbReference type="SAM" id="MobiDB-lite"/>
    </source>
</evidence>
<dbReference type="AlphaFoldDB" id="A0A433DCY9"/>
<dbReference type="PANTHER" id="PTHR46426">
    <property type="entry name" value="PROTEIN DISULFIDE-ISOMERASE TMX3"/>
    <property type="match status" value="1"/>
</dbReference>
<dbReference type="PANTHER" id="PTHR46426:SF1">
    <property type="entry name" value="PROTEIN DISULFIDE-ISOMERASE TMX3"/>
    <property type="match status" value="1"/>
</dbReference>
<comment type="subcellular location">
    <subcellularLocation>
        <location evidence="1">Endoplasmic reticulum membrane</location>
        <topology evidence="1">Single-pass membrane protein</topology>
    </subcellularLocation>
</comment>